<accession>A0ABT9CI79</accession>
<feature type="region of interest" description="Disordered" evidence="1">
    <location>
        <begin position="1"/>
        <end position="51"/>
    </location>
</feature>
<feature type="region of interest" description="Disordered" evidence="1">
    <location>
        <begin position="133"/>
        <end position="178"/>
    </location>
</feature>
<comment type="caution">
    <text evidence="2">The sequence shown here is derived from an EMBL/GenBank/DDBJ whole genome shotgun (WGS) entry which is preliminary data.</text>
</comment>
<evidence type="ECO:0000256" key="1">
    <source>
        <dbReference type="SAM" id="MobiDB-lite"/>
    </source>
</evidence>
<evidence type="ECO:0000313" key="3">
    <source>
        <dbReference type="Proteomes" id="UP001240171"/>
    </source>
</evidence>
<evidence type="ECO:0000313" key="2">
    <source>
        <dbReference type="EMBL" id="MDO7908926.1"/>
    </source>
</evidence>
<dbReference type="Proteomes" id="UP001240171">
    <property type="component" value="Unassembled WGS sequence"/>
</dbReference>
<dbReference type="RefSeq" id="WP_305026148.1">
    <property type="nucleotide sequence ID" value="NZ_JAUQTB010000044.1"/>
</dbReference>
<reference evidence="2 3" key="1">
    <citation type="submission" date="2023-07" db="EMBL/GenBank/DDBJ databases">
        <title>Paenibacillus sp. JX-17 nov. isolated from soil.</title>
        <authorList>
            <person name="Wan Y."/>
            <person name="Liu B."/>
        </authorList>
    </citation>
    <scope>NUCLEOTIDE SEQUENCE [LARGE SCALE GENOMIC DNA]</scope>
    <source>
        <strain evidence="2 3">JX-17</strain>
    </source>
</reference>
<name>A0ABT9CI79_9BACL</name>
<proteinExistence type="predicted"/>
<sequence>WTHNCTGGNLGGPRGRSGGGVNGSLRAMPGGNRFTVKSGQSSFSTGSSSYKYKLSTPPTASDIRSWAKYRGKGAGNALVKDTGKLADNTANLRSWAEGKGWVRQDTAGGVEQWGVKNADGTFSWRLKLKPEASTREGLGAGSNQPRFDARLDDKGTYINPFTGQTGGRDVGTHIPLGK</sequence>
<gene>
    <name evidence="2" type="ORF">Q5741_21420</name>
</gene>
<feature type="non-terminal residue" evidence="2">
    <location>
        <position position="1"/>
    </location>
</feature>
<feature type="compositionally biased region" description="Gly residues" evidence="1">
    <location>
        <begin position="8"/>
        <end position="22"/>
    </location>
</feature>
<dbReference type="EMBL" id="JAUQTB010000044">
    <property type="protein sequence ID" value="MDO7908926.1"/>
    <property type="molecule type" value="Genomic_DNA"/>
</dbReference>
<keyword evidence="3" id="KW-1185">Reference proteome</keyword>
<protein>
    <submittedName>
        <fullName evidence="2">Uncharacterized protein</fullName>
    </submittedName>
</protein>
<organism evidence="2 3">
    <name type="scientific">Paenibacillus lacisoli</name>
    <dbReference type="NCBI Taxonomy" id="3064525"/>
    <lineage>
        <taxon>Bacteria</taxon>
        <taxon>Bacillati</taxon>
        <taxon>Bacillota</taxon>
        <taxon>Bacilli</taxon>
        <taxon>Bacillales</taxon>
        <taxon>Paenibacillaceae</taxon>
        <taxon>Paenibacillus</taxon>
    </lineage>
</organism>
<feature type="compositionally biased region" description="Low complexity" evidence="1">
    <location>
        <begin position="38"/>
        <end position="49"/>
    </location>
</feature>